<comment type="catalytic activity">
    <reaction evidence="1 7">
        <text>[(1-&gt;4)-alpha-D-glucosyl](n) + ADP-alpha-D-glucose = [(1-&gt;4)-alpha-D-glucosyl](n+1) + ADP + H(+)</text>
        <dbReference type="Rhea" id="RHEA:18189"/>
        <dbReference type="Rhea" id="RHEA-COMP:9584"/>
        <dbReference type="Rhea" id="RHEA-COMP:9587"/>
        <dbReference type="ChEBI" id="CHEBI:15378"/>
        <dbReference type="ChEBI" id="CHEBI:15444"/>
        <dbReference type="ChEBI" id="CHEBI:57498"/>
        <dbReference type="ChEBI" id="CHEBI:456216"/>
        <dbReference type="EC" id="2.4.1.21"/>
    </reaction>
</comment>
<dbReference type="UniPathway" id="UPA00164"/>
<dbReference type="Gene3D" id="3.40.50.2000">
    <property type="entry name" value="Glycogen Phosphorylase B"/>
    <property type="match status" value="2"/>
</dbReference>
<dbReference type="CDD" id="cd03791">
    <property type="entry name" value="GT5_Glycogen_synthase_DULL1-like"/>
    <property type="match status" value="1"/>
</dbReference>
<dbReference type="EMBL" id="MN577573">
    <property type="protein sequence ID" value="QGT51026.1"/>
    <property type="molecule type" value="Genomic_DNA"/>
</dbReference>
<dbReference type="Pfam" id="PF08323">
    <property type="entry name" value="Glyco_transf_5"/>
    <property type="match status" value="1"/>
</dbReference>
<dbReference type="GO" id="GO:0009011">
    <property type="term" value="F:alpha-1,4-glucan glucosyltransferase (ADP-glucose donor) activity"/>
    <property type="evidence" value="ECO:0007669"/>
    <property type="project" value="UniProtKB-UniRule"/>
</dbReference>
<evidence type="ECO:0000259" key="9">
    <source>
        <dbReference type="Pfam" id="PF08323"/>
    </source>
</evidence>
<proteinExistence type="inferred from homology"/>
<keyword evidence="4 7" id="KW-0328">Glycosyltransferase</keyword>
<dbReference type="GO" id="GO:0004373">
    <property type="term" value="F:alpha-1,4-glucan glucosyltransferase (UDP-glucose donor) activity"/>
    <property type="evidence" value="ECO:0007669"/>
    <property type="project" value="InterPro"/>
</dbReference>
<dbReference type="InterPro" id="IPR011835">
    <property type="entry name" value="GS/SS"/>
</dbReference>
<gene>
    <name evidence="7 10" type="primary">glgA</name>
    <name evidence="10" type="ORF">Firmicute1046_1020</name>
</gene>
<evidence type="ECO:0000256" key="4">
    <source>
        <dbReference type="ARBA" id="ARBA00022676"/>
    </source>
</evidence>
<dbReference type="Pfam" id="PF00534">
    <property type="entry name" value="Glycos_transf_1"/>
    <property type="match status" value="1"/>
</dbReference>
<name>A0A650EN31_9FIRM</name>
<accession>A0A650EN31</accession>
<comment type="similarity">
    <text evidence="3 7">Belongs to the glycosyltransferase 1 family. Bacterial/plant glycogen synthase subfamily.</text>
</comment>
<comment type="function">
    <text evidence="2 7">Synthesizes alpha-1,4-glucan chains using ADP-glucose.</text>
</comment>
<evidence type="ECO:0000256" key="2">
    <source>
        <dbReference type="ARBA" id="ARBA00002764"/>
    </source>
</evidence>
<evidence type="ECO:0000259" key="8">
    <source>
        <dbReference type="Pfam" id="PF00534"/>
    </source>
</evidence>
<reference evidence="10" key="1">
    <citation type="journal article" date="2020" name="J. ISSAAS">
        <title>Lactobacilli and other gastrointestinal microbiota of Peromyscus leucopus, reservoir host for agents of Lyme disease and other zoonoses in North America.</title>
        <authorList>
            <person name="Milovic A."/>
            <person name="Bassam K."/>
            <person name="Shao H."/>
            <person name="Chatzistamou I."/>
            <person name="Tufts D.M."/>
            <person name="Diuk-Wasser M."/>
            <person name="Barbour A.G."/>
        </authorList>
    </citation>
    <scope>NUCLEOTIDE SEQUENCE</scope>
    <source>
        <strain evidence="10">LL40</strain>
    </source>
</reference>
<dbReference type="EC" id="2.4.1.21" evidence="7"/>
<dbReference type="SUPFAM" id="SSF53756">
    <property type="entry name" value="UDP-Glycosyltransferase/glycogen phosphorylase"/>
    <property type="match status" value="1"/>
</dbReference>
<evidence type="ECO:0000256" key="3">
    <source>
        <dbReference type="ARBA" id="ARBA00010281"/>
    </source>
</evidence>
<feature type="domain" description="Glycosyl transferase family 1" evidence="8">
    <location>
        <begin position="292"/>
        <end position="439"/>
    </location>
</feature>
<dbReference type="PANTHER" id="PTHR45825">
    <property type="entry name" value="GRANULE-BOUND STARCH SYNTHASE 1, CHLOROPLASTIC/AMYLOPLASTIC"/>
    <property type="match status" value="1"/>
</dbReference>
<organism evidence="10">
    <name type="scientific">uncultured Bacillota bacterium</name>
    <dbReference type="NCBI Taxonomy" id="344338"/>
    <lineage>
        <taxon>Bacteria</taxon>
        <taxon>Bacillati</taxon>
        <taxon>Bacillota</taxon>
        <taxon>environmental samples</taxon>
    </lineage>
</organism>
<dbReference type="HAMAP" id="MF_00484">
    <property type="entry name" value="Glycogen_synth"/>
    <property type="match status" value="1"/>
</dbReference>
<sequence length="478" mass="54141">MGRKIVMATSEAAPFAKSGGLGDVLGALPQALAQQGHDVRVFLPKYGCVPEEYLQQMQFLFFIYVPLGWRRKYCGIFELVKDGVTYYFVDNEYYFGEPYLYKWDDLERFAFFDKAVLEALPRLDFQPDILHCHDWQTGMIPVVLEAYYKADSFYKDIRTVFTIHNLRYQGIYSIDAVSEFFSLDNSYFTSDKLEFHGCANLLKGGITYAQIVTTVSPTYAQEIQTPEGGEKLNGLLRARGQSLFGILNGLDIKEYDAKTDPALFENYDRRSVASGKKKNKTALQEYLGLPVDGEKVMIGIVSRLVDQKGFDLIAYAMEELMSMDIQLVLVGTGAEQYENMFRHNAWCNPGKLSANILFSNDLAHKVYAASDIFLMPSMFEPCGLGQMIAMRYGTIPVVRETGGLADTVQAYNEFTGEGNGFSFRPYSAHDMMYTLRRAISFYSDKPAWKKIVSAAMSGDYSWDTSAQKYTELYEQLMG</sequence>
<evidence type="ECO:0000256" key="7">
    <source>
        <dbReference type="HAMAP-Rule" id="MF_00484"/>
    </source>
</evidence>
<dbReference type="AlphaFoldDB" id="A0A650EN31"/>
<dbReference type="NCBIfam" id="TIGR02095">
    <property type="entry name" value="glgA"/>
    <property type="match status" value="1"/>
</dbReference>
<keyword evidence="5 7" id="KW-0808">Transferase</keyword>
<comment type="pathway">
    <text evidence="7">Glycan biosynthesis; glycogen biosynthesis.</text>
</comment>
<evidence type="ECO:0000256" key="1">
    <source>
        <dbReference type="ARBA" id="ARBA00001478"/>
    </source>
</evidence>
<dbReference type="GO" id="GO:0005978">
    <property type="term" value="P:glycogen biosynthetic process"/>
    <property type="evidence" value="ECO:0007669"/>
    <property type="project" value="UniProtKB-UniRule"/>
</dbReference>
<evidence type="ECO:0000256" key="6">
    <source>
        <dbReference type="ARBA" id="ARBA00023056"/>
    </source>
</evidence>
<feature type="domain" description="Starch synthase catalytic" evidence="9">
    <location>
        <begin position="4"/>
        <end position="237"/>
    </location>
</feature>
<evidence type="ECO:0000256" key="5">
    <source>
        <dbReference type="ARBA" id="ARBA00022679"/>
    </source>
</evidence>
<dbReference type="InterPro" id="IPR001296">
    <property type="entry name" value="Glyco_trans_1"/>
</dbReference>
<feature type="binding site" evidence="7">
    <location>
        <position position="17"/>
    </location>
    <ligand>
        <name>ADP-alpha-D-glucose</name>
        <dbReference type="ChEBI" id="CHEBI:57498"/>
    </ligand>
</feature>
<evidence type="ECO:0000313" key="10">
    <source>
        <dbReference type="EMBL" id="QGT51026.1"/>
    </source>
</evidence>
<protein>
    <recommendedName>
        <fullName evidence="7">Glycogen synthase</fullName>
        <ecNumber evidence="7">2.4.1.21</ecNumber>
    </recommendedName>
    <alternativeName>
        <fullName evidence="7">Starch [bacterial glycogen] synthase</fullName>
    </alternativeName>
</protein>
<keyword evidence="6 7" id="KW-0320">Glycogen biosynthesis</keyword>
<dbReference type="NCBIfam" id="NF001898">
    <property type="entry name" value="PRK00654.1-1"/>
    <property type="match status" value="1"/>
</dbReference>
<dbReference type="PANTHER" id="PTHR45825:SF11">
    <property type="entry name" value="ALPHA AMYLASE DOMAIN-CONTAINING PROTEIN"/>
    <property type="match status" value="1"/>
</dbReference>
<dbReference type="InterPro" id="IPR013534">
    <property type="entry name" value="Starch_synth_cat_dom"/>
</dbReference>